<proteinExistence type="predicted"/>
<gene>
    <name evidence="1" type="ORF">F511_17995</name>
</gene>
<dbReference type="AlphaFoldDB" id="A0A2Z7CU05"/>
<name>A0A2Z7CU05_9LAMI</name>
<sequence>MGSELIRTEAEFEDLYTSADRHLAYFRTRHFLSPSLIPSKHLLFTEHCFSDLPSISAVVWSKSGGAEPVFLSSFDCYQLSDLIRRVGGAQRNLSVCEILRQLTQEFLSLFELLLSSQEVCCVFRDQRRRRLVKVEFSVPW</sequence>
<accession>A0A2Z7CU05</accession>
<dbReference type="EMBL" id="KQ992732">
    <property type="protein sequence ID" value="KZV49855.1"/>
    <property type="molecule type" value="Genomic_DNA"/>
</dbReference>
<reference evidence="1 2" key="1">
    <citation type="journal article" date="2015" name="Proc. Natl. Acad. Sci. U.S.A.">
        <title>The resurrection genome of Boea hygrometrica: A blueprint for survival of dehydration.</title>
        <authorList>
            <person name="Xiao L."/>
            <person name="Yang G."/>
            <person name="Zhang L."/>
            <person name="Yang X."/>
            <person name="Zhao S."/>
            <person name="Ji Z."/>
            <person name="Zhou Q."/>
            <person name="Hu M."/>
            <person name="Wang Y."/>
            <person name="Chen M."/>
            <person name="Xu Y."/>
            <person name="Jin H."/>
            <person name="Xiao X."/>
            <person name="Hu G."/>
            <person name="Bao F."/>
            <person name="Hu Y."/>
            <person name="Wan P."/>
            <person name="Li L."/>
            <person name="Deng X."/>
            <person name="Kuang T."/>
            <person name="Xiang C."/>
            <person name="Zhu J.K."/>
            <person name="Oliver M.J."/>
            <person name="He Y."/>
        </authorList>
    </citation>
    <scope>NUCLEOTIDE SEQUENCE [LARGE SCALE GENOMIC DNA]</scope>
    <source>
        <strain evidence="2">cv. XS01</strain>
    </source>
</reference>
<evidence type="ECO:0000313" key="2">
    <source>
        <dbReference type="Proteomes" id="UP000250235"/>
    </source>
</evidence>
<protein>
    <submittedName>
        <fullName evidence="1">Minichromosome maintenance family protein isoform 1</fullName>
    </submittedName>
</protein>
<dbReference type="Proteomes" id="UP000250235">
    <property type="component" value="Unassembled WGS sequence"/>
</dbReference>
<evidence type="ECO:0000313" key="1">
    <source>
        <dbReference type="EMBL" id="KZV49855.1"/>
    </source>
</evidence>
<keyword evidence="2" id="KW-1185">Reference proteome</keyword>
<organism evidence="1 2">
    <name type="scientific">Dorcoceras hygrometricum</name>
    <dbReference type="NCBI Taxonomy" id="472368"/>
    <lineage>
        <taxon>Eukaryota</taxon>
        <taxon>Viridiplantae</taxon>
        <taxon>Streptophyta</taxon>
        <taxon>Embryophyta</taxon>
        <taxon>Tracheophyta</taxon>
        <taxon>Spermatophyta</taxon>
        <taxon>Magnoliopsida</taxon>
        <taxon>eudicotyledons</taxon>
        <taxon>Gunneridae</taxon>
        <taxon>Pentapetalae</taxon>
        <taxon>asterids</taxon>
        <taxon>lamiids</taxon>
        <taxon>Lamiales</taxon>
        <taxon>Gesneriaceae</taxon>
        <taxon>Didymocarpoideae</taxon>
        <taxon>Trichosporeae</taxon>
        <taxon>Loxocarpinae</taxon>
        <taxon>Dorcoceras</taxon>
    </lineage>
</organism>